<proteinExistence type="predicted"/>
<dbReference type="InterPro" id="IPR029055">
    <property type="entry name" value="Ntn_hydrolases_N"/>
</dbReference>
<protein>
    <submittedName>
        <fullName evidence="1">Gamma-glutamyltransferase 2</fullName>
    </submittedName>
</protein>
<gene>
    <name evidence="1" type="ORF">EDD61_10154</name>
</gene>
<dbReference type="RefSeq" id="WP_132223162.1">
    <property type="nucleotide sequence ID" value="NZ_JANKBG010000001.1"/>
</dbReference>
<dbReference type="Gene3D" id="3.60.20.40">
    <property type="match status" value="1"/>
</dbReference>
<dbReference type="SUPFAM" id="SSF56235">
    <property type="entry name" value="N-terminal nucleophile aminohydrolases (Ntn hydrolases)"/>
    <property type="match status" value="1"/>
</dbReference>
<keyword evidence="2" id="KW-1185">Reference proteome</keyword>
<dbReference type="AlphaFoldDB" id="A0A4V2VLC7"/>
<organism evidence="1 2">
    <name type="scientific">Longicatena caecimuris</name>
    <dbReference type="NCBI Taxonomy" id="1796635"/>
    <lineage>
        <taxon>Bacteria</taxon>
        <taxon>Bacillati</taxon>
        <taxon>Bacillota</taxon>
        <taxon>Erysipelotrichia</taxon>
        <taxon>Erysipelotrichales</taxon>
        <taxon>Erysipelotrichaceae</taxon>
        <taxon>Longicatena</taxon>
    </lineage>
</organism>
<evidence type="ECO:0000313" key="2">
    <source>
        <dbReference type="Proteomes" id="UP000295773"/>
    </source>
</evidence>
<dbReference type="Proteomes" id="UP000295773">
    <property type="component" value="Unassembled WGS sequence"/>
</dbReference>
<reference evidence="1 2" key="1">
    <citation type="submission" date="2019-03" db="EMBL/GenBank/DDBJ databases">
        <title>Genomic Encyclopedia of Type Strains, Phase IV (KMG-IV): sequencing the most valuable type-strain genomes for metagenomic binning, comparative biology and taxonomic classification.</title>
        <authorList>
            <person name="Goeker M."/>
        </authorList>
    </citation>
    <scope>NUCLEOTIDE SEQUENCE [LARGE SCALE GENOMIC DNA]</scope>
    <source>
        <strain evidence="1 2">DSM 29481</strain>
    </source>
</reference>
<comment type="caution">
    <text evidence="1">The sequence shown here is derived from an EMBL/GenBank/DDBJ whole genome shotgun (WGS) entry which is preliminary data.</text>
</comment>
<dbReference type="Gene3D" id="1.10.246.130">
    <property type="match status" value="1"/>
</dbReference>
<dbReference type="InterPro" id="IPR043138">
    <property type="entry name" value="GGT_lsub"/>
</dbReference>
<evidence type="ECO:0000313" key="1">
    <source>
        <dbReference type="EMBL" id="TCU63403.1"/>
    </source>
</evidence>
<name>A0A4V2VLC7_9FIRM</name>
<dbReference type="InterPro" id="IPR043137">
    <property type="entry name" value="GGT_ssub_C"/>
</dbReference>
<dbReference type="EMBL" id="SMBP01000001">
    <property type="protein sequence ID" value="TCU63403.1"/>
    <property type="molecule type" value="Genomic_DNA"/>
</dbReference>
<dbReference type="GO" id="GO:0016740">
    <property type="term" value="F:transferase activity"/>
    <property type="evidence" value="ECO:0007669"/>
    <property type="project" value="UniProtKB-KW"/>
</dbReference>
<dbReference type="Pfam" id="PF01019">
    <property type="entry name" value="G_glu_transpept"/>
    <property type="match status" value="1"/>
</dbReference>
<dbReference type="PANTHER" id="PTHR43881:SF1">
    <property type="entry name" value="GAMMA-GLUTAMYLTRANSPEPTIDASE (AFU_ORTHOLOGUE AFUA_4G13580)"/>
    <property type="match status" value="1"/>
</dbReference>
<sequence length="535" mass="59786">MFDVHHQVYASNRYPVIAKNGMVCTGHNLASAAGLEMLRRGGNAIDAAIATAAALTVVEPTANGLGSDAFAIVWFKNKMYGLNSSGRSPQGITIEKVKDLHGNISRMPTDGWTPVTVPGAVKAWTELHERFGVLPFKEVLEPAIRYARDGFPLTPEISRMWKQACERFKSHRNEDAFQEWFATFHKEGVSLEPGSIMVLKHHARSLQMIADSKGKAFYEGELAKAIDADSKKHHGFLRYEDLAAHEVLWQEPLHVHYHDHDIWELPPNGQGIVALHALNTLKEFHFEKRDEKMFHHQFEAMKMAFADGMATISDPVAAHPDVLRMIDASFGKMRASQIQEQALMPQVAMPYKSGTVYLCTADCEGNMVSFIQSNYMGFGSGIVVKDTGIALQNRGADFSLCETDVNVLRPQKRSYHTIIPGFITRNGKALGPFGVMGGYMQPQGHVQVAMNLIDFHLNPQMALDAPRWQWIKDKTFRVEKSFDATIIDALRKRGHQICVEEEVSSFGRGQMIMRMENGVYVGGCESRTDSNIACY</sequence>
<keyword evidence="1" id="KW-0808">Transferase</keyword>
<accession>A0A4V2VLC7</accession>
<dbReference type="PANTHER" id="PTHR43881">
    <property type="entry name" value="GAMMA-GLUTAMYLTRANSPEPTIDASE (AFU_ORTHOLOGUE AFUA_4G13580)"/>
    <property type="match status" value="1"/>
</dbReference>
<dbReference type="InterPro" id="IPR052896">
    <property type="entry name" value="GGT-like_enzyme"/>
</dbReference>
<dbReference type="PRINTS" id="PR01210">
    <property type="entry name" value="GGTRANSPTASE"/>
</dbReference>